<gene>
    <name evidence="3" type="ORF">FB473_003029</name>
</gene>
<dbReference type="PANTHER" id="PTHR43664:SF1">
    <property type="entry name" value="BETA-METHYLMALYL-COA DEHYDRATASE"/>
    <property type="match status" value="1"/>
</dbReference>
<dbReference type="Pfam" id="PF01575">
    <property type="entry name" value="MaoC_dehydratas"/>
    <property type="match status" value="1"/>
</dbReference>
<evidence type="ECO:0000313" key="4">
    <source>
        <dbReference type="Proteomes" id="UP000749311"/>
    </source>
</evidence>
<reference evidence="3 4" key="1">
    <citation type="submission" date="2020-02" db="EMBL/GenBank/DDBJ databases">
        <title>Sequencing the genomes of 1000 actinobacteria strains.</title>
        <authorList>
            <person name="Klenk H.-P."/>
        </authorList>
    </citation>
    <scope>NUCLEOTIDE SEQUENCE [LARGE SCALE GENOMIC DNA]</scope>
    <source>
        <strain evidence="3 4">DSM 19609</strain>
    </source>
</reference>
<accession>A0ABX0SK74</accession>
<dbReference type="InterPro" id="IPR052342">
    <property type="entry name" value="MCH/BMMD"/>
</dbReference>
<evidence type="ECO:0000313" key="3">
    <source>
        <dbReference type="EMBL" id="NIH58334.1"/>
    </source>
</evidence>
<evidence type="ECO:0000256" key="1">
    <source>
        <dbReference type="ARBA" id="ARBA00005254"/>
    </source>
</evidence>
<protein>
    <submittedName>
        <fullName evidence="3">Acyl dehydratase</fullName>
    </submittedName>
</protein>
<keyword evidence="4" id="KW-1185">Reference proteome</keyword>
<evidence type="ECO:0000259" key="2">
    <source>
        <dbReference type="Pfam" id="PF01575"/>
    </source>
</evidence>
<dbReference type="RefSeq" id="WP_167171114.1">
    <property type="nucleotide sequence ID" value="NZ_BAAAOO010000004.1"/>
</dbReference>
<feature type="domain" description="MaoC-like" evidence="2">
    <location>
        <begin position="14"/>
        <end position="118"/>
    </location>
</feature>
<proteinExistence type="inferred from homology"/>
<organism evidence="3 4">
    <name type="scientific">Brooklawnia cerclae</name>
    <dbReference type="NCBI Taxonomy" id="349934"/>
    <lineage>
        <taxon>Bacteria</taxon>
        <taxon>Bacillati</taxon>
        <taxon>Actinomycetota</taxon>
        <taxon>Actinomycetes</taxon>
        <taxon>Propionibacteriales</taxon>
        <taxon>Propionibacteriaceae</taxon>
        <taxon>Brooklawnia</taxon>
    </lineage>
</organism>
<dbReference type="Gene3D" id="3.10.129.10">
    <property type="entry name" value="Hotdog Thioesterase"/>
    <property type="match status" value="1"/>
</dbReference>
<dbReference type="EMBL" id="JAAMOZ010000003">
    <property type="protein sequence ID" value="NIH58334.1"/>
    <property type="molecule type" value="Genomic_DNA"/>
</dbReference>
<comment type="similarity">
    <text evidence="1">Belongs to the enoyl-CoA hydratase/isomerase family.</text>
</comment>
<name>A0ABX0SK74_9ACTN</name>
<dbReference type="PANTHER" id="PTHR43664">
    <property type="entry name" value="MONOAMINE OXIDASE-RELATED"/>
    <property type="match status" value="1"/>
</dbReference>
<dbReference type="InterPro" id="IPR002539">
    <property type="entry name" value="MaoC-like_dom"/>
</dbReference>
<dbReference type="InterPro" id="IPR029069">
    <property type="entry name" value="HotDog_dom_sf"/>
</dbReference>
<comment type="caution">
    <text evidence="3">The sequence shown here is derived from an EMBL/GenBank/DDBJ whole genome shotgun (WGS) entry which is preliminary data.</text>
</comment>
<dbReference type="SUPFAM" id="SSF54637">
    <property type="entry name" value="Thioesterase/thiol ester dehydrase-isomerase"/>
    <property type="match status" value="1"/>
</dbReference>
<dbReference type="Proteomes" id="UP000749311">
    <property type="component" value="Unassembled WGS sequence"/>
</dbReference>
<sequence>MELHARYFEDFEVGERVECGSRTIGEAEVAAFAGLTQDFHPAHMDVVFATKEFGGRLVHGALTFSVVVGLTVEYNPLAFAYGYDRIRFPNAMKCGDTITAVSEVVSTRIHEKSGRGLVVKRYTGTNQEGLTVLSCEHTLAVARRGTSA</sequence>